<keyword evidence="3" id="KW-1185">Reference proteome</keyword>
<evidence type="ECO:0000313" key="2">
    <source>
        <dbReference type="EMBL" id="KAL0083607.1"/>
    </source>
</evidence>
<sequence length="121" mass="13961">MVFFGVIGLLLFTAQTRFPFKGPLPIVCTVGSICLSSPWFRHEYQLDPIQILWPISLASIFCIYLVFDLYYAMNGLMPNDYILANLCFYIDVAYPIRCLHHLCELSDTFELFPEILTPRPS</sequence>
<keyword evidence="1" id="KW-0472">Membrane</keyword>
<reference evidence="2 3" key="1">
    <citation type="submission" date="2024-04" db="EMBL/GenBank/DDBJ databases">
        <title>Symmetric and asymmetric DNA N6-adenine methylation regulates different biological responses in Mucorales.</title>
        <authorList>
            <consortium name="Lawrence Berkeley National Laboratory"/>
            <person name="Lax C."/>
            <person name="Mondo S.J."/>
            <person name="Osorio-Concepcion M."/>
            <person name="Muszewska A."/>
            <person name="Corrochano-Luque M."/>
            <person name="Gutierrez G."/>
            <person name="Riley R."/>
            <person name="Lipzen A."/>
            <person name="Guo J."/>
            <person name="Hundley H."/>
            <person name="Amirebrahimi M."/>
            <person name="Ng V."/>
            <person name="Lorenzo-Gutierrez D."/>
            <person name="Binder U."/>
            <person name="Yang J."/>
            <person name="Song Y."/>
            <person name="Canovas D."/>
            <person name="Navarro E."/>
            <person name="Freitag M."/>
            <person name="Gabaldon T."/>
            <person name="Grigoriev I.V."/>
            <person name="Corrochano L.M."/>
            <person name="Nicolas F.E."/>
            <person name="Garre V."/>
        </authorList>
    </citation>
    <scope>NUCLEOTIDE SEQUENCE [LARGE SCALE GENOMIC DNA]</scope>
    <source>
        <strain evidence="2 3">L51</strain>
    </source>
</reference>
<feature type="transmembrane region" description="Helical" evidence="1">
    <location>
        <begin position="51"/>
        <end position="71"/>
    </location>
</feature>
<dbReference type="Proteomes" id="UP001448207">
    <property type="component" value="Unassembled WGS sequence"/>
</dbReference>
<accession>A0ABR3AWB7</accession>
<name>A0ABR3AWB7_PHYBL</name>
<keyword evidence="1" id="KW-1133">Transmembrane helix</keyword>
<keyword evidence="1" id="KW-0812">Transmembrane</keyword>
<proteinExistence type="predicted"/>
<organism evidence="2 3">
    <name type="scientific">Phycomyces blakesleeanus</name>
    <dbReference type="NCBI Taxonomy" id="4837"/>
    <lineage>
        <taxon>Eukaryota</taxon>
        <taxon>Fungi</taxon>
        <taxon>Fungi incertae sedis</taxon>
        <taxon>Mucoromycota</taxon>
        <taxon>Mucoromycotina</taxon>
        <taxon>Mucoromycetes</taxon>
        <taxon>Mucorales</taxon>
        <taxon>Phycomycetaceae</taxon>
        <taxon>Phycomyces</taxon>
    </lineage>
</organism>
<dbReference type="EMBL" id="JBCLYO010000013">
    <property type="protein sequence ID" value="KAL0083607.1"/>
    <property type="molecule type" value="Genomic_DNA"/>
</dbReference>
<evidence type="ECO:0000313" key="3">
    <source>
        <dbReference type="Proteomes" id="UP001448207"/>
    </source>
</evidence>
<protein>
    <submittedName>
        <fullName evidence="2">Uncharacterized protein</fullName>
    </submittedName>
</protein>
<comment type="caution">
    <text evidence="2">The sequence shown here is derived from an EMBL/GenBank/DDBJ whole genome shotgun (WGS) entry which is preliminary data.</text>
</comment>
<gene>
    <name evidence="2" type="ORF">J3Q64DRAFT_1748370</name>
</gene>
<evidence type="ECO:0000256" key="1">
    <source>
        <dbReference type="SAM" id="Phobius"/>
    </source>
</evidence>